<accession>A0A0A9HGU4</accession>
<protein>
    <submittedName>
        <fullName evidence="1">Uncharacterized protein</fullName>
    </submittedName>
</protein>
<organism evidence="1">
    <name type="scientific">Arundo donax</name>
    <name type="common">Giant reed</name>
    <name type="synonym">Donax arundinaceus</name>
    <dbReference type="NCBI Taxonomy" id="35708"/>
    <lineage>
        <taxon>Eukaryota</taxon>
        <taxon>Viridiplantae</taxon>
        <taxon>Streptophyta</taxon>
        <taxon>Embryophyta</taxon>
        <taxon>Tracheophyta</taxon>
        <taxon>Spermatophyta</taxon>
        <taxon>Magnoliopsida</taxon>
        <taxon>Liliopsida</taxon>
        <taxon>Poales</taxon>
        <taxon>Poaceae</taxon>
        <taxon>PACMAD clade</taxon>
        <taxon>Arundinoideae</taxon>
        <taxon>Arundineae</taxon>
        <taxon>Arundo</taxon>
    </lineage>
</organism>
<dbReference type="AlphaFoldDB" id="A0A0A9HGU4"/>
<proteinExistence type="predicted"/>
<reference evidence="1" key="1">
    <citation type="submission" date="2014-09" db="EMBL/GenBank/DDBJ databases">
        <authorList>
            <person name="Magalhaes I.L.F."/>
            <person name="Oliveira U."/>
            <person name="Santos F.R."/>
            <person name="Vidigal T.H.D.A."/>
            <person name="Brescovit A.D."/>
            <person name="Santos A.J."/>
        </authorList>
    </citation>
    <scope>NUCLEOTIDE SEQUENCE</scope>
    <source>
        <tissue evidence="1">Shoot tissue taken approximately 20 cm above the soil surface</tissue>
    </source>
</reference>
<sequence length="55" mass="6247">MMEPIVLLPLLLPCQTNLSEQNTIRTKFMVLWLRLITKKTGDSKITKKCTATNGL</sequence>
<name>A0A0A9HGU4_ARUDO</name>
<dbReference type="EMBL" id="GBRH01162862">
    <property type="protein sequence ID" value="JAE35034.1"/>
    <property type="molecule type" value="Transcribed_RNA"/>
</dbReference>
<evidence type="ECO:0000313" key="1">
    <source>
        <dbReference type="EMBL" id="JAE35034.1"/>
    </source>
</evidence>
<reference evidence="1" key="2">
    <citation type="journal article" date="2015" name="Data Brief">
        <title>Shoot transcriptome of the giant reed, Arundo donax.</title>
        <authorList>
            <person name="Barrero R.A."/>
            <person name="Guerrero F.D."/>
            <person name="Moolhuijzen P."/>
            <person name="Goolsby J.A."/>
            <person name="Tidwell J."/>
            <person name="Bellgard S.E."/>
            <person name="Bellgard M.I."/>
        </authorList>
    </citation>
    <scope>NUCLEOTIDE SEQUENCE</scope>
    <source>
        <tissue evidence="1">Shoot tissue taken approximately 20 cm above the soil surface</tissue>
    </source>
</reference>